<organism evidence="2 3">
    <name type="scientific">Cystoisospora suis</name>
    <dbReference type="NCBI Taxonomy" id="483139"/>
    <lineage>
        <taxon>Eukaryota</taxon>
        <taxon>Sar</taxon>
        <taxon>Alveolata</taxon>
        <taxon>Apicomplexa</taxon>
        <taxon>Conoidasida</taxon>
        <taxon>Coccidia</taxon>
        <taxon>Eucoccidiorida</taxon>
        <taxon>Eimeriorina</taxon>
        <taxon>Sarcocystidae</taxon>
        <taxon>Cystoisospora</taxon>
    </lineage>
</organism>
<evidence type="ECO:0000313" key="2">
    <source>
        <dbReference type="EMBL" id="PHJ26073.1"/>
    </source>
</evidence>
<feature type="compositionally biased region" description="Acidic residues" evidence="1">
    <location>
        <begin position="1"/>
        <end position="12"/>
    </location>
</feature>
<accession>A0A2C6LIK5</accession>
<comment type="caution">
    <text evidence="2">The sequence shown here is derived from an EMBL/GenBank/DDBJ whole genome shotgun (WGS) entry which is preliminary data.</text>
</comment>
<feature type="region of interest" description="Disordered" evidence="1">
    <location>
        <begin position="1"/>
        <end position="32"/>
    </location>
</feature>
<keyword evidence="3" id="KW-1185">Reference proteome</keyword>
<dbReference type="VEuPathDB" id="ToxoDB:CSUI_000075"/>
<reference evidence="2 3" key="1">
    <citation type="journal article" date="2017" name="Int. J. Parasitol.">
        <title>The genome of the protozoan parasite Cystoisospora suis and a reverse vaccinology approach to identify vaccine candidates.</title>
        <authorList>
            <person name="Palmieri N."/>
            <person name="Shrestha A."/>
            <person name="Ruttkowski B."/>
            <person name="Beck T."/>
            <person name="Vogl C."/>
            <person name="Tomley F."/>
            <person name="Blake D.P."/>
            <person name="Joachim A."/>
        </authorList>
    </citation>
    <scope>NUCLEOTIDE SEQUENCE [LARGE SCALE GENOMIC DNA]</scope>
    <source>
        <strain evidence="2 3">Wien I</strain>
    </source>
</reference>
<name>A0A2C6LIK5_9APIC</name>
<dbReference type="EMBL" id="MIGC01000030">
    <property type="protein sequence ID" value="PHJ26073.1"/>
    <property type="molecule type" value="Genomic_DNA"/>
</dbReference>
<evidence type="ECO:0000256" key="1">
    <source>
        <dbReference type="SAM" id="MobiDB-lite"/>
    </source>
</evidence>
<dbReference type="GeneID" id="94423520"/>
<protein>
    <submittedName>
        <fullName evidence="2">Uncharacterized protein</fullName>
    </submittedName>
</protein>
<dbReference type="Proteomes" id="UP000221165">
    <property type="component" value="Unassembled WGS sequence"/>
</dbReference>
<sequence>MEEGEKEVEQAEEIAGAEHIGWPSNTGGDNFPAEIRAGENFGAREHSIWSKRSRRFDFFVVRQGTRSKV</sequence>
<evidence type="ECO:0000313" key="3">
    <source>
        <dbReference type="Proteomes" id="UP000221165"/>
    </source>
</evidence>
<proteinExistence type="predicted"/>
<dbReference type="AlphaFoldDB" id="A0A2C6LIK5"/>
<dbReference type="RefSeq" id="XP_067927719.1">
    <property type="nucleotide sequence ID" value="XM_068060309.1"/>
</dbReference>
<gene>
    <name evidence="2" type="ORF">CSUI_000075</name>
</gene>